<reference evidence="2" key="2">
    <citation type="journal article" date="2010" name="Genome Res.">
        <title>Population genomic sequencing of Coccidioides fungi reveals recent hybridization and transposon control.</title>
        <authorList>
            <person name="Neafsey D.E."/>
            <person name="Barker B.M."/>
            <person name="Sharpton T.J."/>
            <person name="Stajich J.E."/>
            <person name="Park D.J."/>
            <person name="Whiston E."/>
            <person name="Hung C.-Y."/>
            <person name="McMahan C."/>
            <person name="White J."/>
            <person name="Sykes S."/>
            <person name="Heiman D."/>
            <person name="Young S."/>
            <person name="Zeng Q."/>
            <person name="Abouelleil A."/>
            <person name="Aftuck L."/>
            <person name="Bessette D."/>
            <person name="Brown A."/>
            <person name="FitzGerald M."/>
            <person name="Lui A."/>
            <person name="Macdonald J.P."/>
            <person name="Priest M."/>
            <person name="Orbach M.J."/>
            <person name="Galgiani J.N."/>
            <person name="Kirkland T.N."/>
            <person name="Cole G.T."/>
            <person name="Birren B.W."/>
            <person name="Henn M.R."/>
            <person name="Taylor J.W."/>
            <person name="Rounsley S.D."/>
        </authorList>
    </citation>
    <scope>GENOME REANNOTATION</scope>
    <source>
        <strain evidence="2">RS</strain>
    </source>
</reference>
<proteinExistence type="predicted"/>
<dbReference type="RefSeq" id="XP_004445735.1">
    <property type="nucleotide sequence ID" value="XM_004445678.1"/>
</dbReference>
<evidence type="ECO:0000313" key="2">
    <source>
        <dbReference type="Proteomes" id="UP000001261"/>
    </source>
</evidence>
<dbReference type="GeneID" id="24164368"/>
<protein>
    <submittedName>
        <fullName evidence="1">Uncharacterized protein</fullName>
    </submittedName>
</protein>
<evidence type="ECO:0000313" key="1">
    <source>
        <dbReference type="EMBL" id="KJF60094.1"/>
    </source>
</evidence>
<name>A0A0D8JSH5_COCIM</name>
<dbReference type="KEGG" id="cim:CIMG_12741"/>
<gene>
    <name evidence="1" type="ORF">CIMG_12741</name>
</gene>
<dbReference type="EMBL" id="GG704911">
    <property type="protein sequence ID" value="KJF60094.1"/>
    <property type="molecule type" value="Genomic_DNA"/>
</dbReference>
<dbReference type="Proteomes" id="UP000001261">
    <property type="component" value="Unassembled WGS sequence"/>
</dbReference>
<dbReference type="AlphaFoldDB" id="A0A0D8JSH5"/>
<sequence>MTVIIYGIGDCPLLPGDVELWLEILVESGLEVLLGGGGAFKSALECDFDLFPVEVRPESEGSDEDIFVLLPSVGMTCWHAGSWFCCGGPLMRVVWWWSGDCDVRGGGREKEDVRELKFYIITFCAASVTVNDPSCNVSSSSSPFQIGLFCCYGFCAVQRS</sequence>
<keyword evidence="2" id="KW-1185">Reference proteome</keyword>
<reference evidence="2" key="1">
    <citation type="journal article" date="2009" name="Genome Res.">
        <title>Comparative genomic analyses of the human fungal pathogens Coccidioides and their relatives.</title>
        <authorList>
            <person name="Sharpton T.J."/>
            <person name="Stajich J.E."/>
            <person name="Rounsley S.D."/>
            <person name="Gardner M.J."/>
            <person name="Wortman J.R."/>
            <person name="Jordar V.S."/>
            <person name="Maiti R."/>
            <person name="Kodira C.D."/>
            <person name="Neafsey D.E."/>
            <person name="Zeng Q."/>
            <person name="Hung C.-Y."/>
            <person name="McMahan C."/>
            <person name="Muszewska A."/>
            <person name="Grynberg M."/>
            <person name="Mandel M.A."/>
            <person name="Kellner E.M."/>
            <person name="Barker B.M."/>
            <person name="Galgiani J.N."/>
            <person name="Orbach M.J."/>
            <person name="Kirkland T.N."/>
            <person name="Cole G.T."/>
            <person name="Henn M.R."/>
            <person name="Birren B.W."/>
            <person name="Taylor J.W."/>
        </authorList>
    </citation>
    <scope>NUCLEOTIDE SEQUENCE [LARGE SCALE GENOMIC DNA]</scope>
    <source>
        <strain evidence="2">RS</strain>
    </source>
</reference>
<dbReference type="InParanoid" id="A0A0D8JSH5"/>
<organism evidence="1 2">
    <name type="scientific">Coccidioides immitis (strain RS)</name>
    <name type="common">Valley fever fungus</name>
    <dbReference type="NCBI Taxonomy" id="246410"/>
    <lineage>
        <taxon>Eukaryota</taxon>
        <taxon>Fungi</taxon>
        <taxon>Dikarya</taxon>
        <taxon>Ascomycota</taxon>
        <taxon>Pezizomycotina</taxon>
        <taxon>Eurotiomycetes</taxon>
        <taxon>Eurotiomycetidae</taxon>
        <taxon>Onygenales</taxon>
        <taxon>Onygenaceae</taxon>
        <taxon>Coccidioides</taxon>
    </lineage>
</organism>
<accession>A0A0D8JSH5</accession>
<dbReference type="VEuPathDB" id="FungiDB:CIMG_12741"/>